<evidence type="ECO:0000313" key="10">
    <source>
        <dbReference type="EMBL" id="OYQ32439.1"/>
    </source>
</evidence>
<keyword evidence="2" id="KW-1003">Cell membrane</keyword>
<feature type="transmembrane region" description="Helical" evidence="7">
    <location>
        <begin position="275"/>
        <end position="298"/>
    </location>
</feature>
<evidence type="ECO:0000259" key="8">
    <source>
        <dbReference type="Pfam" id="PF02687"/>
    </source>
</evidence>
<evidence type="ECO:0000256" key="4">
    <source>
        <dbReference type="ARBA" id="ARBA00022989"/>
    </source>
</evidence>
<feature type="domain" description="ABC3 transporter permease C-terminal" evidence="8">
    <location>
        <begin position="282"/>
        <end position="393"/>
    </location>
</feature>
<proteinExistence type="inferred from homology"/>
<feature type="transmembrane region" description="Helical" evidence="7">
    <location>
        <begin position="365"/>
        <end position="385"/>
    </location>
</feature>
<dbReference type="InterPro" id="IPR003838">
    <property type="entry name" value="ABC3_permease_C"/>
</dbReference>
<feature type="transmembrane region" description="Helical" evidence="7">
    <location>
        <begin position="336"/>
        <end position="359"/>
    </location>
</feature>
<evidence type="ECO:0000256" key="5">
    <source>
        <dbReference type="ARBA" id="ARBA00023136"/>
    </source>
</evidence>
<feature type="transmembrane region" description="Helical" evidence="7">
    <location>
        <begin position="310"/>
        <end position="329"/>
    </location>
</feature>
<reference evidence="10 11" key="1">
    <citation type="submission" date="2017-07" db="EMBL/GenBank/DDBJ databases">
        <title>Niveispirillum cyanobacteriorum sp. nov., isolated from cyanobacterial aggregates in a eutrophic lake.</title>
        <authorList>
            <person name="Cai H."/>
        </authorList>
    </citation>
    <scope>NUCLEOTIDE SEQUENCE [LARGE SCALE GENOMIC DNA]</scope>
    <source>
        <strain evidence="11">TH1-14</strain>
    </source>
</reference>
<evidence type="ECO:0000256" key="3">
    <source>
        <dbReference type="ARBA" id="ARBA00022692"/>
    </source>
</evidence>
<dbReference type="GO" id="GO:0005886">
    <property type="term" value="C:plasma membrane"/>
    <property type="evidence" value="ECO:0007669"/>
    <property type="project" value="UniProtKB-SubCell"/>
</dbReference>
<evidence type="ECO:0000256" key="7">
    <source>
        <dbReference type="SAM" id="Phobius"/>
    </source>
</evidence>
<protein>
    <recommendedName>
        <fullName evidence="12">Multidrug ABC transporter substrate-binding protein</fullName>
    </recommendedName>
</protein>
<dbReference type="InterPro" id="IPR025857">
    <property type="entry name" value="MacB_PCD"/>
</dbReference>
<dbReference type="PANTHER" id="PTHR30572">
    <property type="entry name" value="MEMBRANE COMPONENT OF TRANSPORTER-RELATED"/>
    <property type="match status" value="1"/>
</dbReference>
<evidence type="ECO:0000256" key="2">
    <source>
        <dbReference type="ARBA" id="ARBA00022475"/>
    </source>
</evidence>
<accession>A0A255YTC3</accession>
<evidence type="ECO:0000256" key="6">
    <source>
        <dbReference type="ARBA" id="ARBA00038076"/>
    </source>
</evidence>
<evidence type="ECO:0008006" key="12">
    <source>
        <dbReference type="Google" id="ProtNLM"/>
    </source>
</evidence>
<sequence length="402" mass="43210">MTLNDTLYLTAFRQLLAFPLRTTLTALGVVIGTMSVIIITVLGDGLSAAIDDELGGLGFQFLSVTPGEQARAGVIDDARPFDMQDVDALRRQIPGVASVSPLLSRRLFVTVRGEARRVTVSGVGPEFFRQRRFDLASGRLFDSSDLSRSLPLCVVSEDFLSGDDDDVPVPTGLEIRIDRAVCHVVGVTKKQSVIGMAAGKDTIYVPLPFMQSRIAGDRTVSLIQIEARADFPAEAVIKDVQMLLRERRNIRGEGQDFRIEDMNDMRQTLSRITTLLTATLGSVALVSLLVGGIGIMNIMLVSVTERTREIGIRLAIGAMPSQILVQFMIEAMMLAIIGGLSGAVIGLAISAIGCAALGVPFIVNYQTVALTVAFTALVGLFFGILPARRAASMMPAVALRQE</sequence>
<dbReference type="Pfam" id="PF02687">
    <property type="entry name" value="FtsX"/>
    <property type="match status" value="1"/>
</dbReference>
<feature type="domain" description="MacB-like periplasmic core" evidence="9">
    <location>
        <begin position="22"/>
        <end position="241"/>
    </location>
</feature>
<keyword evidence="11" id="KW-1185">Reference proteome</keyword>
<comment type="subcellular location">
    <subcellularLocation>
        <location evidence="1">Cell membrane</location>
        <topology evidence="1">Multi-pass membrane protein</topology>
    </subcellularLocation>
</comment>
<organism evidence="10 11">
    <name type="scientific">Niveispirillum lacus</name>
    <dbReference type="NCBI Taxonomy" id="1981099"/>
    <lineage>
        <taxon>Bacteria</taxon>
        <taxon>Pseudomonadati</taxon>
        <taxon>Pseudomonadota</taxon>
        <taxon>Alphaproteobacteria</taxon>
        <taxon>Rhodospirillales</taxon>
        <taxon>Azospirillaceae</taxon>
        <taxon>Niveispirillum</taxon>
    </lineage>
</organism>
<keyword evidence="4 7" id="KW-1133">Transmembrane helix</keyword>
<gene>
    <name evidence="10" type="ORF">CHU95_16705</name>
</gene>
<dbReference type="AlphaFoldDB" id="A0A255YTC3"/>
<dbReference type="PANTHER" id="PTHR30572:SF4">
    <property type="entry name" value="ABC TRANSPORTER PERMEASE YTRF"/>
    <property type="match status" value="1"/>
</dbReference>
<evidence type="ECO:0000313" key="11">
    <source>
        <dbReference type="Proteomes" id="UP000216998"/>
    </source>
</evidence>
<dbReference type="GO" id="GO:0022857">
    <property type="term" value="F:transmembrane transporter activity"/>
    <property type="evidence" value="ECO:0007669"/>
    <property type="project" value="TreeGrafter"/>
</dbReference>
<comment type="similarity">
    <text evidence="6">Belongs to the ABC-4 integral membrane protein family.</text>
</comment>
<keyword evidence="5 7" id="KW-0472">Membrane</keyword>
<dbReference type="InterPro" id="IPR050250">
    <property type="entry name" value="Macrolide_Exporter_MacB"/>
</dbReference>
<dbReference type="EMBL" id="NOXU01000031">
    <property type="protein sequence ID" value="OYQ32439.1"/>
    <property type="molecule type" value="Genomic_DNA"/>
</dbReference>
<dbReference type="Pfam" id="PF12704">
    <property type="entry name" value="MacB_PCD"/>
    <property type="match status" value="1"/>
</dbReference>
<dbReference type="OrthoDB" id="9770036at2"/>
<comment type="caution">
    <text evidence="10">The sequence shown here is derived from an EMBL/GenBank/DDBJ whole genome shotgun (WGS) entry which is preliminary data.</text>
</comment>
<name>A0A255YTC3_9PROT</name>
<dbReference type="Proteomes" id="UP000216998">
    <property type="component" value="Unassembled WGS sequence"/>
</dbReference>
<evidence type="ECO:0000256" key="1">
    <source>
        <dbReference type="ARBA" id="ARBA00004651"/>
    </source>
</evidence>
<feature type="transmembrane region" description="Helical" evidence="7">
    <location>
        <begin position="20"/>
        <end position="42"/>
    </location>
</feature>
<keyword evidence="3 7" id="KW-0812">Transmembrane</keyword>
<evidence type="ECO:0000259" key="9">
    <source>
        <dbReference type="Pfam" id="PF12704"/>
    </source>
</evidence>